<proteinExistence type="predicted"/>
<feature type="compositionally biased region" description="Low complexity" evidence="1">
    <location>
        <begin position="546"/>
        <end position="557"/>
    </location>
</feature>
<dbReference type="EMBL" id="JALPTH010000014">
    <property type="protein sequence ID" value="MCK8678837.1"/>
    <property type="molecule type" value="Genomic_DNA"/>
</dbReference>
<sequence length="724" mass="72138">MPPAEAPYEPAGPLPYGPADPFPRDPAGGPAPGGPVDPFPNDPAGRLPWEPGGPLPQEPGAEPRLGAGDRFTARGPRTFALPPEREAGPRTVDPFDAPTAGEQAAFEAALGPDPLIDPPSAEVALRQSAVRPDRRPPLEPVPPAGRPEYAPPSEAAPWLGGHPGNGTPGTGLPYPDGAPDTGRAATAGPASPVAGADTATHPAGGTDRAESWYEEPAAGMHGTPGSAPLTADLGAVGGAALPDGPRDGAPGTTPPAPAPVPKGAQEGGTRAGGAPAAGTAYEAGGGYEAAAPGTVGHGPEVREAGAYERSADESGTREGGAREPGAYRPGAHESGPHQPSPYTSDAYDSRTCESGAREPGPYETAARRVTGNAADDAAVSAPESGAAGGTDDAARAVADFVGLADSGDVDEMSDERIRTIIWTAATYRPLEEVAALVTMLKRTGAVSNPGDEALRAAAVARPLEEVRQLVAMLNEAGHPIDESDTTLRAAAVGRPIEDVVQLVSILGTAKGGGAAGNPAVDQVGPGAAATAPEPTAAAPSAPPTDPVAATSAASAPSVHVPENPNVRPPRSVTASAAPAEPKVLVPEEPADRAGRPGHSALRWPTAAALLACGLIHLPVDLAGVRAGGGGMVSLAVTALCMVTAVVLVMRESARAWMAAAVTAVGVFLVHTVAGADTFALLERSVGAAFAWSGTAALVASVLVVLMAGKVLLGQRREPDPAEGA</sequence>
<reference evidence="3 4" key="1">
    <citation type="submission" date="2022-04" db="EMBL/GenBank/DDBJ databases">
        <title>Streptomyces sp. nov. LCR6-01 isolated from Lichen of Dirinaria sp.</title>
        <authorList>
            <person name="Kanchanasin P."/>
            <person name="Tanasupawat S."/>
            <person name="Phongsopitanun W."/>
        </authorList>
    </citation>
    <scope>NUCLEOTIDE SEQUENCE [LARGE SCALE GENOMIC DNA]</scope>
    <source>
        <strain evidence="3 4">LCR6-01</strain>
    </source>
</reference>
<feature type="compositionally biased region" description="Pro residues" evidence="1">
    <location>
        <begin position="32"/>
        <end position="41"/>
    </location>
</feature>
<accession>A0ABT0IBY6</accession>
<organism evidence="3 4">
    <name type="scientific">Streptomyces lichenis</name>
    <dbReference type="NCBI Taxonomy" id="2306967"/>
    <lineage>
        <taxon>Bacteria</taxon>
        <taxon>Bacillati</taxon>
        <taxon>Actinomycetota</taxon>
        <taxon>Actinomycetes</taxon>
        <taxon>Kitasatosporales</taxon>
        <taxon>Streptomycetaceae</taxon>
        <taxon>Streptomyces</taxon>
    </lineage>
</organism>
<feature type="transmembrane region" description="Helical" evidence="2">
    <location>
        <begin position="685"/>
        <end position="707"/>
    </location>
</feature>
<keyword evidence="2" id="KW-0812">Transmembrane</keyword>
<feature type="compositionally biased region" description="Pro residues" evidence="1">
    <location>
        <begin position="1"/>
        <end position="21"/>
    </location>
</feature>
<feature type="transmembrane region" description="Helical" evidence="2">
    <location>
        <begin position="631"/>
        <end position="648"/>
    </location>
</feature>
<evidence type="ECO:0000313" key="4">
    <source>
        <dbReference type="Proteomes" id="UP001522868"/>
    </source>
</evidence>
<feature type="compositionally biased region" description="Basic and acidic residues" evidence="1">
    <location>
        <begin position="299"/>
        <end position="321"/>
    </location>
</feature>
<gene>
    <name evidence="3" type="ORF">M1O15_15835</name>
</gene>
<evidence type="ECO:0000256" key="1">
    <source>
        <dbReference type="SAM" id="MobiDB-lite"/>
    </source>
</evidence>
<name>A0ABT0IBY6_9ACTN</name>
<comment type="caution">
    <text evidence="3">The sequence shown here is derived from an EMBL/GenBank/DDBJ whole genome shotgun (WGS) entry which is preliminary data.</text>
</comment>
<evidence type="ECO:0000313" key="3">
    <source>
        <dbReference type="EMBL" id="MCK8678837.1"/>
    </source>
</evidence>
<dbReference type="RefSeq" id="WP_248634488.1">
    <property type="nucleotide sequence ID" value="NZ_JALPTH010000014.1"/>
</dbReference>
<feature type="transmembrane region" description="Helical" evidence="2">
    <location>
        <begin position="655"/>
        <end position="673"/>
    </location>
</feature>
<feature type="region of interest" description="Disordered" evidence="1">
    <location>
        <begin position="1"/>
        <end position="363"/>
    </location>
</feature>
<dbReference type="Proteomes" id="UP001522868">
    <property type="component" value="Unassembled WGS sequence"/>
</dbReference>
<feature type="region of interest" description="Disordered" evidence="1">
    <location>
        <begin position="511"/>
        <end position="598"/>
    </location>
</feature>
<keyword evidence="4" id="KW-1185">Reference proteome</keyword>
<feature type="compositionally biased region" description="Low complexity" evidence="1">
    <location>
        <begin position="272"/>
        <end position="293"/>
    </location>
</feature>
<evidence type="ECO:0000256" key="2">
    <source>
        <dbReference type="SAM" id="Phobius"/>
    </source>
</evidence>
<protein>
    <submittedName>
        <fullName evidence="3">Uncharacterized protein</fullName>
    </submittedName>
</protein>
<feature type="compositionally biased region" description="Low complexity" evidence="1">
    <location>
        <begin position="527"/>
        <end position="539"/>
    </location>
</feature>
<keyword evidence="2" id="KW-0472">Membrane</keyword>
<keyword evidence="2" id="KW-1133">Transmembrane helix</keyword>